<dbReference type="AlphaFoldDB" id="A0AAP7LUZ1"/>
<dbReference type="EMBL" id="LNPX01000005">
    <property type="protein sequence ID" value="OEK58820.1"/>
    <property type="molecule type" value="Genomic_DNA"/>
</dbReference>
<dbReference type="Proteomes" id="UP000095464">
    <property type="component" value="Unassembled WGS sequence"/>
</dbReference>
<evidence type="ECO:0000256" key="2">
    <source>
        <dbReference type="SAM" id="Coils"/>
    </source>
</evidence>
<evidence type="ECO:0000259" key="3">
    <source>
        <dbReference type="Pfam" id="PF07282"/>
    </source>
</evidence>
<feature type="domain" description="Cas12f1-like TNB" evidence="3">
    <location>
        <begin position="208"/>
        <end position="257"/>
    </location>
</feature>
<evidence type="ECO:0000313" key="4">
    <source>
        <dbReference type="EMBL" id="OEK58820.1"/>
    </source>
</evidence>
<feature type="coiled-coil region" evidence="2">
    <location>
        <begin position="48"/>
        <end position="79"/>
    </location>
</feature>
<dbReference type="Pfam" id="PF07282">
    <property type="entry name" value="Cas12f1-like_TNB"/>
    <property type="match status" value="1"/>
</dbReference>
<name>A0AAP7LUZ1_9STAP</name>
<proteinExistence type="predicted"/>
<comment type="caution">
    <text evidence="4">The sequence shown here is derived from an EMBL/GenBank/DDBJ whole genome shotgun (WGS) entry which is preliminary data.</text>
</comment>
<gene>
    <name evidence="4" type="ORF">ASS94_01315</name>
</gene>
<keyword evidence="2" id="KW-0175">Coiled coil</keyword>
<evidence type="ECO:0000256" key="1">
    <source>
        <dbReference type="ARBA" id="ARBA00023125"/>
    </source>
</evidence>
<accession>A0AAP7LUZ1</accession>
<organism evidence="4 5">
    <name type="scientific">Staphylococcus equorum</name>
    <dbReference type="NCBI Taxonomy" id="246432"/>
    <lineage>
        <taxon>Bacteria</taxon>
        <taxon>Bacillati</taxon>
        <taxon>Bacillota</taxon>
        <taxon>Bacilli</taxon>
        <taxon>Bacillales</taxon>
        <taxon>Staphylococcaceae</taxon>
        <taxon>Staphylococcus</taxon>
    </lineage>
</organism>
<dbReference type="InterPro" id="IPR010095">
    <property type="entry name" value="Cas12f1-like_TNB"/>
</dbReference>
<protein>
    <recommendedName>
        <fullName evidence="3">Cas12f1-like TNB domain-containing protein</fullName>
    </recommendedName>
</protein>
<sequence>MIIDTKEIEEYITKLPLDEVSDMEVPEDILKNLKHDYQNIFQYNLSTAIKLQNAVNRYKKEVEIEREEERQELIKQRKVKYIGVDVGQTRIITASDYEMDNYIILKEKNLTARIKKYNKDMDNLMKAKNHKGKKLLLESFKKYVKNIVENELLYKLEIEYKQPTVFIIGKNYLIEDKYSSQNVLTDSIYTVFKEASLKEPSKSNGIVDVDFVNERYTSVKCPECKNGSPENKSKDGFKCSNCSFYHKRPDVVACRNMLDKYFKKK</sequence>
<dbReference type="GO" id="GO:0003677">
    <property type="term" value="F:DNA binding"/>
    <property type="evidence" value="ECO:0007669"/>
    <property type="project" value="UniProtKB-KW"/>
</dbReference>
<keyword evidence="1" id="KW-0238">DNA-binding</keyword>
<dbReference type="RefSeq" id="WP_069854396.1">
    <property type="nucleotide sequence ID" value="NZ_LNPX01000005.1"/>
</dbReference>
<reference evidence="5" key="1">
    <citation type="submission" date="2015-11" db="EMBL/GenBank/DDBJ databases">
        <title>Genomic diversity of Staphylococcus saprophyticus strains from urinary tract infections, animal surfaces, and fermented foods.</title>
        <authorList>
            <person name="Wolfe B.E."/>
        </authorList>
    </citation>
    <scope>NUCLEOTIDE SEQUENCE [LARGE SCALE GENOMIC DNA]</scope>
    <source>
        <strain evidence="5">738_7</strain>
    </source>
</reference>
<evidence type="ECO:0000313" key="5">
    <source>
        <dbReference type="Proteomes" id="UP000095464"/>
    </source>
</evidence>